<accession>A0ABR2KCG1</accession>
<dbReference type="Proteomes" id="UP001470230">
    <property type="component" value="Unassembled WGS sequence"/>
</dbReference>
<keyword evidence="2" id="KW-1185">Reference proteome</keyword>
<protein>
    <submittedName>
        <fullName evidence="1">Uncharacterized protein</fullName>
    </submittedName>
</protein>
<name>A0ABR2KCG1_9EUKA</name>
<evidence type="ECO:0000313" key="1">
    <source>
        <dbReference type="EMBL" id="KAK8888556.1"/>
    </source>
</evidence>
<comment type="caution">
    <text evidence="1">The sequence shown here is derived from an EMBL/GenBank/DDBJ whole genome shotgun (WGS) entry which is preliminary data.</text>
</comment>
<sequence>MDNSDCLFKEISLNKTRTDATFAIKAIGNGKIKHETLLYNLNRVINQSDISFIDYTKDGIQSNKHLEPLNELFSDNIVVYYPIDDTLVKNIEKLNIKNNDNAKDADIEEQTIDNSTLNKIAKDLLGSTTATIKRVLNQLDINIRKPDIKPIGIKSADGFAYKPSSFVQLLKINLSNISIDSIFNLLEDSTKIEFLHGNNVYIHDIDFTRDYKGVFNKRDVIKHLVNEHNFVKQGDTNPDDNPVIINNSQLPITVILMQIDKHNEEVNIQKDSYLRINTTNEPLYNINKPADVHYNLQK</sequence>
<organism evidence="1 2">
    <name type="scientific">Tritrichomonas musculus</name>
    <dbReference type="NCBI Taxonomy" id="1915356"/>
    <lineage>
        <taxon>Eukaryota</taxon>
        <taxon>Metamonada</taxon>
        <taxon>Parabasalia</taxon>
        <taxon>Tritrichomonadida</taxon>
        <taxon>Tritrichomonadidae</taxon>
        <taxon>Tritrichomonas</taxon>
    </lineage>
</organism>
<proteinExistence type="predicted"/>
<dbReference type="EMBL" id="JAPFFF010000005">
    <property type="protein sequence ID" value="KAK8888556.1"/>
    <property type="molecule type" value="Genomic_DNA"/>
</dbReference>
<gene>
    <name evidence="1" type="ORF">M9Y10_033287</name>
</gene>
<reference evidence="1 2" key="1">
    <citation type="submission" date="2024-04" db="EMBL/GenBank/DDBJ databases">
        <title>Tritrichomonas musculus Genome.</title>
        <authorList>
            <person name="Alves-Ferreira E."/>
            <person name="Grigg M."/>
            <person name="Lorenzi H."/>
            <person name="Galac M."/>
        </authorList>
    </citation>
    <scope>NUCLEOTIDE SEQUENCE [LARGE SCALE GENOMIC DNA]</scope>
    <source>
        <strain evidence="1 2">EAF2021</strain>
    </source>
</reference>
<evidence type="ECO:0000313" key="2">
    <source>
        <dbReference type="Proteomes" id="UP001470230"/>
    </source>
</evidence>